<evidence type="ECO:0000256" key="5">
    <source>
        <dbReference type="SAM" id="Phobius"/>
    </source>
</evidence>
<dbReference type="RefSeq" id="WP_012388967.1">
    <property type="nucleotide sequence ID" value="NC_010602.1"/>
</dbReference>
<dbReference type="InterPro" id="IPR007016">
    <property type="entry name" value="O-antigen_ligase-rel_domated"/>
</dbReference>
<comment type="subcellular location">
    <subcellularLocation>
        <location evidence="1">Membrane</location>
        <topology evidence="1">Multi-pass membrane protein</topology>
    </subcellularLocation>
</comment>
<dbReference type="HOGENOM" id="CLU_422620_0_0_12"/>
<accession>B0SSK7</accession>
<feature type="transmembrane region" description="Helical" evidence="5">
    <location>
        <begin position="159"/>
        <end position="177"/>
    </location>
</feature>
<dbReference type="GO" id="GO:0016020">
    <property type="term" value="C:membrane"/>
    <property type="evidence" value="ECO:0007669"/>
    <property type="project" value="UniProtKB-SubCell"/>
</dbReference>
<feature type="transmembrane region" description="Helical" evidence="5">
    <location>
        <begin position="301"/>
        <end position="317"/>
    </location>
</feature>
<evidence type="ECO:0000256" key="3">
    <source>
        <dbReference type="ARBA" id="ARBA00022989"/>
    </source>
</evidence>
<feature type="transmembrane region" description="Helical" evidence="5">
    <location>
        <begin position="417"/>
        <end position="439"/>
    </location>
</feature>
<evidence type="ECO:0000256" key="4">
    <source>
        <dbReference type="ARBA" id="ARBA00023136"/>
    </source>
</evidence>
<dbReference type="AlphaFoldDB" id="B0SSK7"/>
<organism evidence="7 8">
    <name type="scientific">Leptospira biflexa serovar Patoc (strain Patoc 1 / ATCC 23582 / Paris)</name>
    <dbReference type="NCBI Taxonomy" id="456481"/>
    <lineage>
        <taxon>Bacteria</taxon>
        <taxon>Pseudomonadati</taxon>
        <taxon>Spirochaetota</taxon>
        <taxon>Spirochaetia</taxon>
        <taxon>Leptospirales</taxon>
        <taxon>Leptospiraceae</taxon>
        <taxon>Leptospira</taxon>
    </lineage>
</organism>
<dbReference type="Pfam" id="PF04932">
    <property type="entry name" value="Wzy_C"/>
    <property type="match status" value="1"/>
</dbReference>
<dbReference type="EMBL" id="CP000786">
    <property type="protein sequence ID" value="ABZ98097.1"/>
    <property type="molecule type" value="Genomic_DNA"/>
</dbReference>
<gene>
    <name evidence="7" type="ordered locus">LEPBI_I1995</name>
</gene>
<feature type="transmembrane region" description="Helical" evidence="5">
    <location>
        <begin position="512"/>
        <end position="530"/>
    </location>
</feature>
<feature type="transmembrane region" description="Helical" evidence="5">
    <location>
        <begin position="451"/>
        <end position="467"/>
    </location>
</feature>
<evidence type="ECO:0000259" key="6">
    <source>
        <dbReference type="Pfam" id="PF04932"/>
    </source>
</evidence>
<dbReference type="KEGG" id="lbi:LEPBI_I1995"/>
<feature type="transmembrane region" description="Helical" evidence="5">
    <location>
        <begin position="60"/>
        <end position="78"/>
    </location>
</feature>
<feature type="transmembrane region" description="Helical" evidence="5">
    <location>
        <begin position="90"/>
        <end position="110"/>
    </location>
</feature>
<feature type="transmembrane region" description="Helical" evidence="5">
    <location>
        <begin position="6"/>
        <end position="25"/>
    </location>
</feature>
<feature type="transmembrane region" description="Helical" evidence="5">
    <location>
        <begin position="183"/>
        <end position="201"/>
    </location>
</feature>
<protein>
    <recommendedName>
        <fullName evidence="6">O-antigen ligase-related domain-containing protein</fullName>
    </recommendedName>
</protein>
<sequence>MKRFFPFLIDAFLLFGISFLFQSYTNQKNFRIDILGISIFSFILYTAIRWKSFKENPFPFWTLFLTVLLLSFVFLKIAEYDPIQLFPQKLGIKIIALTWILFLLFSFHFVSTETFLILAPFLAVVPVISFVDFMAYPSIPIAIALFLTMRDPKNLDLKNSKTIFLLSILVIFAIIVRDWWDDFALQRAVLLLEAFLFYCVIKKWDRSQVIYLLKAILLFFLLNSLSIYFGIFKDPNFQVTSYHEEIYLIPVSLLASNSLLMIMISMMLWFETNQSRLERGFYVLVLLASLIWFGITVSRNSIGSFLLFLLLVIFLIQKPKNKRLVSYLIVFLVLGIGAYFLFYSEKSILSLGSTSVRFSIWKYYILATIQSNPLFGFGMYPENKIPFVITSGFDSGSLYYIKDYIYNFASFPLAHNLYIQFFGSFGIVGSITFLSILCFSFLRKGTSLKKALKNNLMLTLIFFVWLIHEFYDFNSLEISNLFLLISLLVLYKVPEKNQEIFRSNNYNLLPKMIIGFVLIFLTIVSVRFAYIDHYTLKYAKLVTPNNFEYYISKKEELNQTQVNTPMSFAENIFFGNKLFFYHYAIEQNFESKLKLLRYCFDLQSYPAICYSKLNQFQTGNRYFPELKPYFEFFLDMYDPFAIYKRGEL</sequence>
<evidence type="ECO:0000256" key="1">
    <source>
        <dbReference type="ARBA" id="ARBA00004141"/>
    </source>
</evidence>
<feature type="transmembrane region" description="Helical" evidence="5">
    <location>
        <begin position="324"/>
        <end position="343"/>
    </location>
</feature>
<feature type="domain" description="O-antigen ligase-related" evidence="6">
    <location>
        <begin position="285"/>
        <end position="434"/>
    </location>
</feature>
<keyword evidence="4 5" id="KW-0472">Membrane</keyword>
<feature type="transmembrane region" description="Helical" evidence="5">
    <location>
        <begin position="116"/>
        <end position="147"/>
    </location>
</feature>
<dbReference type="Proteomes" id="UP000001847">
    <property type="component" value="Chromosome I"/>
</dbReference>
<dbReference type="BioCyc" id="LBIF456481:LEPBI_RS09855-MONOMER"/>
<evidence type="ECO:0000256" key="2">
    <source>
        <dbReference type="ARBA" id="ARBA00022692"/>
    </source>
</evidence>
<evidence type="ECO:0000313" key="8">
    <source>
        <dbReference type="Proteomes" id="UP000001847"/>
    </source>
</evidence>
<evidence type="ECO:0000313" key="7">
    <source>
        <dbReference type="EMBL" id="ABZ98097.1"/>
    </source>
</evidence>
<keyword evidence="8" id="KW-1185">Reference proteome</keyword>
<reference evidence="7 8" key="1">
    <citation type="journal article" date="2008" name="PLoS ONE">
        <title>Genome sequence of the saprophyte Leptospira biflexa provides insights into the evolution of Leptospira and the pathogenesis of leptospirosis.</title>
        <authorList>
            <person name="Picardeau M."/>
            <person name="Bulach D.M."/>
            <person name="Bouchier C."/>
            <person name="Zuerner R.L."/>
            <person name="Zidane N."/>
            <person name="Wilson P.J."/>
            <person name="Creno S."/>
            <person name="Kuczek E.S."/>
            <person name="Bommezzadri S."/>
            <person name="Davis J.C."/>
            <person name="McGrath A."/>
            <person name="Johnson M.J."/>
            <person name="Boursaux-Eude C."/>
            <person name="Seemann T."/>
            <person name="Rouy Z."/>
            <person name="Coppel R.L."/>
            <person name="Rood J.I."/>
            <person name="Lajus A."/>
            <person name="Davies J.K."/>
            <person name="Medigue C."/>
            <person name="Adler B."/>
        </authorList>
    </citation>
    <scope>NUCLEOTIDE SEQUENCE [LARGE SCALE GENOMIC DNA]</scope>
    <source>
        <strain evidence="8">Patoc 1 / ATCC 23582 / Paris</strain>
    </source>
</reference>
<keyword evidence="2 5" id="KW-0812">Transmembrane</keyword>
<feature type="transmembrane region" description="Helical" evidence="5">
    <location>
        <begin position="246"/>
        <end position="270"/>
    </location>
</feature>
<keyword evidence="3 5" id="KW-1133">Transmembrane helix</keyword>
<name>B0SSK7_LEPBP</name>
<dbReference type="OrthoDB" id="316998at2"/>
<proteinExistence type="predicted"/>
<dbReference type="STRING" id="456481.LEPBI_I1995"/>
<feature type="transmembrane region" description="Helical" evidence="5">
    <location>
        <begin position="32"/>
        <end position="48"/>
    </location>
</feature>
<feature type="transmembrane region" description="Helical" evidence="5">
    <location>
        <begin position="277"/>
        <end position="295"/>
    </location>
</feature>
<feature type="transmembrane region" description="Helical" evidence="5">
    <location>
        <begin position="210"/>
        <end position="231"/>
    </location>
</feature>